<feature type="domain" description="HTH araC/xylS-type" evidence="5">
    <location>
        <begin position="260"/>
        <end position="364"/>
    </location>
</feature>
<dbReference type="PROSITE" id="PS01124">
    <property type="entry name" value="HTH_ARAC_FAMILY_2"/>
    <property type="match status" value="1"/>
</dbReference>
<keyword evidence="1" id="KW-0805">Transcription regulation</keyword>
<evidence type="ECO:0000259" key="5">
    <source>
        <dbReference type="PROSITE" id="PS01124"/>
    </source>
</evidence>
<reference evidence="6 7" key="1">
    <citation type="submission" date="2020-05" db="EMBL/GenBank/DDBJ databases">
        <title>The draft genome sequence of Maribacter arenosus CAU 1321.</title>
        <authorList>
            <person name="Mu L."/>
        </authorList>
    </citation>
    <scope>NUCLEOTIDE SEQUENCE [LARGE SCALE GENOMIC DNA]</scope>
    <source>
        <strain evidence="6 7">CAU 1321</strain>
    </source>
</reference>
<keyword evidence="4" id="KW-0812">Transmembrane</keyword>
<comment type="caution">
    <text evidence="6">The sequence shown here is derived from an EMBL/GenBank/DDBJ whole genome shotgun (WGS) entry which is preliminary data.</text>
</comment>
<feature type="transmembrane region" description="Helical" evidence="4">
    <location>
        <begin position="136"/>
        <end position="161"/>
    </location>
</feature>
<feature type="transmembrane region" description="Helical" evidence="4">
    <location>
        <begin position="173"/>
        <end position="195"/>
    </location>
</feature>
<feature type="transmembrane region" description="Helical" evidence="4">
    <location>
        <begin position="68"/>
        <end position="85"/>
    </location>
</feature>
<evidence type="ECO:0000313" key="7">
    <source>
        <dbReference type="Proteomes" id="UP000598350"/>
    </source>
</evidence>
<proteinExistence type="predicted"/>
<gene>
    <name evidence="6" type="ORF">HPE63_10380</name>
</gene>
<dbReference type="Gene3D" id="1.10.10.60">
    <property type="entry name" value="Homeodomain-like"/>
    <property type="match status" value="2"/>
</dbReference>
<dbReference type="InterPro" id="IPR009057">
    <property type="entry name" value="Homeodomain-like_sf"/>
</dbReference>
<keyword evidence="7" id="KW-1185">Reference proteome</keyword>
<name>A0ABR7VCN0_9FLAO</name>
<keyword evidence="2" id="KW-0238">DNA-binding</keyword>
<dbReference type="InterPro" id="IPR018060">
    <property type="entry name" value="HTH_AraC"/>
</dbReference>
<dbReference type="Pfam" id="PF12833">
    <property type="entry name" value="HTH_18"/>
    <property type="match status" value="1"/>
</dbReference>
<dbReference type="EMBL" id="JABTCG010000003">
    <property type="protein sequence ID" value="MBD0851076.1"/>
    <property type="molecule type" value="Genomic_DNA"/>
</dbReference>
<feature type="transmembrane region" description="Helical" evidence="4">
    <location>
        <begin position="6"/>
        <end position="24"/>
    </location>
</feature>
<keyword evidence="3" id="KW-0804">Transcription</keyword>
<keyword evidence="4" id="KW-1133">Transmembrane helix</keyword>
<dbReference type="PANTHER" id="PTHR43280">
    <property type="entry name" value="ARAC-FAMILY TRANSCRIPTIONAL REGULATOR"/>
    <property type="match status" value="1"/>
</dbReference>
<dbReference type="SMART" id="SM00342">
    <property type="entry name" value="HTH_ARAC"/>
    <property type="match status" value="1"/>
</dbReference>
<accession>A0ABR7VCN0</accession>
<evidence type="ECO:0000256" key="4">
    <source>
        <dbReference type="SAM" id="Phobius"/>
    </source>
</evidence>
<dbReference type="PANTHER" id="PTHR43280:SF29">
    <property type="entry name" value="ARAC-FAMILY TRANSCRIPTIONAL REGULATOR"/>
    <property type="match status" value="1"/>
</dbReference>
<evidence type="ECO:0000256" key="2">
    <source>
        <dbReference type="ARBA" id="ARBA00023125"/>
    </source>
</evidence>
<feature type="transmembrane region" description="Helical" evidence="4">
    <location>
        <begin position="31"/>
        <end position="48"/>
    </location>
</feature>
<evidence type="ECO:0000256" key="1">
    <source>
        <dbReference type="ARBA" id="ARBA00023015"/>
    </source>
</evidence>
<organism evidence="6 7">
    <name type="scientific">Maribacter arenosus</name>
    <dbReference type="NCBI Taxonomy" id="1854708"/>
    <lineage>
        <taxon>Bacteria</taxon>
        <taxon>Pseudomonadati</taxon>
        <taxon>Bacteroidota</taxon>
        <taxon>Flavobacteriia</taxon>
        <taxon>Flavobacteriales</taxon>
        <taxon>Flavobacteriaceae</taxon>
        <taxon>Maribacter</taxon>
    </lineage>
</organism>
<dbReference type="RefSeq" id="WP_188314195.1">
    <property type="nucleotide sequence ID" value="NZ_JABTCG010000003.1"/>
</dbReference>
<dbReference type="SUPFAM" id="SSF46689">
    <property type="entry name" value="Homeodomain-like"/>
    <property type="match status" value="1"/>
</dbReference>
<feature type="transmembrane region" description="Helical" evidence="4">
    <location>
        <begin position="207"/>
        <end position="226"/>
    </location>
</feature>
<evidence type="ECO:0000256" key="3">
    <source>
        <dbReference type="ARBA" id="ARBA00023163"/>
    </source>
</evidence>
<sequence>MNWIILLFLFFAFLGVVLSLLFFLKHKGNRFSNTVLGVYTLLFAFELLNNCLRWSGDIQKIPFVHLNLAHFPLWTAYGALVFIYVRNIIDQSRFKRYDMLFLLPPMITIGMLWPFYRLSTQDKLMAVEEGKIFEIAIFPGYTIWIVIAIMFFYGFLTYLTFWKKKRIGFRENVWLKWFVGSYLGFVFAFALYIFLVRFQLMDPSYDYLVDLAITAFIAMLAFFGFVQPDVFEGKSIHEVLPFIKYRKTGLSPALSLEMKEKLLQTMQSEKPYLNHELRLDDVAKTLNLSRNQTSQIINEHFNLSFFDFVNQYRIKEAKNLLLQNTERNRTIDHIAYDVGFNNRASFYKAFRKFTNNTPTNYIKHMEAS</sequence>
<dbReference type="Proteomes" id="UP000598350">
    <property type="component" value="Unassembled WGS sequence"/>
</dbReference>
<keyword evidence="4" id="KW-0472">Membrane</keyword>
<feature type="transmembrane region" description="Helical" evidence="4">
    <location>
        <begin position="97"/>
        <end position="116"/>
    </location>
</feature>
<protein>
    <submittedName>
        <fullName evidence="6">Helix-turn-helix transcriptional regulator</fullName>
    </submittedName>
</protein>
<evidence type="ECO:0000313" key="6">
    <source>
        <dbReference type="EMBL" id="MBD0851076.1"/>
    </source>
</evidence>